<dbReference type="SMART" id="SM00220">
    <property type="entry name" value="S_TKc"/>
    <property type="match status" value="1"/>
</dbReference>
<comment type="subcellular location">
    <subcellularLocation>
        <location evidence="1">Membrane</location>
        <topology evidence="1">Single-pass type I membrane protein</topology>
    </subcellularLocation>
</comment>
<dbReference type="SUPFAM" id="SSF56112">
    <property type="entry name" value="Protein kinase-like (PK-like)"/>
    <property type="match status" value="1"/>
</dbReference>
<dbReference type="GO" id="GO:0016301">
    <property type="term" value="F:kinase activity"/>
    <property type="evidence" value="ECO:0007669"/>
    <property type="project" value="UniProtKB-KW"/>
</dbReference>
<keyword evidence="9" id="KW-0067">ATP-binding</keyword>
<dbReference type="Gene3D" id="3.30.200.20">
    <property type="entry name" value="Phosphorylase Kinase, domain 1"/>
    <property type="match status" value="1"/>
</dbReference>
<evidence type="ECO:0000256" key="14">
    <source>
        <dbReference type="SAM" id="SignalP"/>
    </source>
</evidence>
<dbReference type="Gene3D" id="2.130.10.10">
    <property type="entry name" value="YVTN repeat-like/Quinoprotein amine dehydrogenase"/>
    <property type="match status" value="1"/>
</dbReference>
<feature type="domain" description="Protein kinase" evidence="15">
    <location>
        <begin position="450"/>
        <end position="704"/>
    </location>
</feature>
<dbReference type="CDD" id="cd09769">
    <property type="entry name" value="Luminal_IRE1"/>
    <property type="match status" value="1"/>
</dbReference>
<dbReference type="InterPro" id="IPR011009">
    <property type="entry name" value="Kinase-like_dom_sf"/>
</dbReference>
<sequence length="940" mass="106217">MGHTFGFLIICAFVVWGFSAAASYEDEITLFEGEKQKLANFVGNRELDILVIATLDGSLIGVEAKTGSVRWKHKNEPRVKVSATSKNAILPIFLPDPKDGSLYSLSSADHKALKKLPFSIQQLVASSPCRSNDGIFYSGKKLDAWFTIDALTGQRKSLLSNTRETCPNQFSDSLFFGRTEYNLVMFDGKIQNRMWNITFTDYTSHTLPAEELNNYGYRHMSSISSGRVRTIDRATGDLVWEKNYGSPMIAVYLKHGQDIITLPFTSFADSLLDSPVYRTNDQLLSTLYIGESAHGLYALPSLVDQTVQIVPDSVYPDRLLIGGPGAKDETAVILGHYRVNTVPTRHHLITGRSDAIIQPNVTNFNFTRRPSSVEKVDKIVQTSEPWSSESKFLVVLVTLLFVVVVSMFVYILAQVREIKQSSQGSSNSSVGPNGVVYVQKGRVTIGKISFDTRDILGKGCEGTFVFRGEFDGRSVAVKRLLPECFTVADREVQLLRESDAHPNVIRYFSTEEDPQFRYIALELCNATLQDYVEKNFCQGDISAVDVLQQAISGLEHLHSLKIVHRDIKPHNILLAVNPSPSSVRVMISDFGLCKKLQNGKMSFSRRSGITGTEGWIAPEMILSNGRVMCAVDIFSMGCVFFYTIVKGKHPFGEPIRRQSNILSHDYKLAALEEDKLWKTLIMKMISQNPLERPSASTVRRHPVFWSKPYILSFLQDVSDRIEKETVEGEVLRELEMGGEAVCQGDWKQFIDAEVAEDLGKYRSYRGDSIRDLLRALRNKKHHYRELNPVAQEKLGPSAESYITYWLSRYPSLLYHTWSSIQFLRSEPAFVQYYDASFHFPCLKSDFVPSWFNEPIPKPKQSNQTTTKANQLTKPRTPQRQPRFRAKTKKDAVEPGELATEKKETLDKEAWIRSGQLSGAWRPGRTKERNSDMENVVWKLS</sequence>
<evidence type="ECO:0000256" key="13">
    <source>
        <dbReference type="SAM" id="Phobius"/>
    </source>
</evidence>
<dbReference type="InterPro" id="IPR038357">
    <property type="entry name" value="KEN_sf"/>
</dbReference>
<evidence type="ECO:0000256" key="1">
    <source>
        <dbReference type="ARBA" id="ARBA00004479"/>
    </source>
</evidence>
<keyword evidence="10 13" id="KW-1133">Transmembrane helix</keyword>
<dbReference type="InterPro" id="IPR015943">
    <property type="entry name" value="WD40/YVTN_repeat-like_dom_sf"/>
</dbReference>
<dbReference type="Gene3D" id="1.20.1440.180">
    <property type="entry name" value="KEN domain"/>
    <property type="match status" value="1"/>
</dbReference>
<dbReference type="Pfam" id="PF00069">
    <property type="entry name" value="Pkinase"/>
    <property type="match status" value="1"/>
</dbReference>
<evidence type="ECO:0000259" key="16">
    <source>
        <dbReference type="PROSITE" id="PS51392"/>
    </source>
</evidence>
<protein>
    <recommendedName>
        <fullName evidence="2">non-specific serine/threonine protein kinase</fullName>
        <ecNumber evidence="2">2.7.11.1</ecNumber>
    </recommendedName>
</protein>
<evidence type="ECO:0000259" key="15">
    <source>
        <dbReference type="PROSITE" id="PS50011"/>
    </source>
</evidence>
<keyword evidence="11 13" id="KW-0472">Membrane</keyword>
<feature type="signal peptide" evidence="14">
    <location>
        <begin position="1"/>
        <end position="21"/>
    </location>
</feature>
<dbReference type="SUPFAM" id="SSF50998">
    <property type="entry name" value="Quinoprotein alcohol dehydrogenase-like"/>
    <property type="match status" value="1"/>
</dbReference>
<dbReference type="InterPro" id="IPR000719">
    <property type="entry name" value="Prot_kinase_dom"/>
</dbReference>
<dbReference type="InterPro" id="IPR010513">
    <property type="entry name" value="KEN_dom"/>
</dbReference>
<feature type="domain" description="KEN" evidence="16">
    <location>
        <begin position="707"/>
        <end position="835"/>
    </location>
</feature>
<keyword evidence="18" id="KW-1185">Reference proteome</keyword>
<feature type="region of interest" description="Disordered" evidence="12">
    <location>
        <begin position="854"/>
        <end position="904"/>
    </location>
</feature>
<organism evidence="17 18">
    <name type="scientific">Nesidiocoris tenuis</name>
    <dbReference type="NCBI Taxonomy" id="355587"/>
    <lineage>
        <taxon>Eukaryota</taxon>
        <taxon>Metazoa</taxon>
        <taxon>Ecdysozoa</taxon>
        <taxon>Arthropoda</taxon>
        <taxon>Hexapoda</taxon>
        <taxon>Insecta</taxon>
        <taxon>Pterygota</taxon>
        <taxon>Neoptera</taxon>
        <taxon>Paraneoptera</taxon>
        <taxon>Hemiptera</taxon>
        <taxon>Heteroptera</taxon>
        <taxon>Panheteroptera</taxon>
        <taxon>Cimicomorpha</taxon>
        <taxon>Miridae</taxon>
        <taxon>Dicyphina</taxon>
        <taxon>Nesidiocoris</taxon>
    </lineage>
</organism>
<dbReference type="CDD" id="cd10422">
    <property type="entry name" value="RNase_Ire1"/>
    <property type="match status" value="1"/>
</dbReference>
<feature type="transmembrane region" description="Helical" evidence="13">
    <location>
        <begin position="392"/>
        <end position="413"/>
    </location>
</feature>
<dbReference type="EMBL" id="AP028917">
    <property type="protein sequence ID" value="BES98416.1"/>
    <property type="molecule type" value="Genomic_DNA"/>
</dbReference>
<evidence type="ECO:0000313" key="18">
    <source>
        <dbReference type="Proteomes" id="UP001307889"/>
    </source>
</evidence>
<evidence type="ECO:0000313" key="17">
    <source>
        <dbReference type="EMBL" id="BES98416.1"/>
    </source>
</evidence>
<dbReference type="PANTHER" id="PTHR13954">
    <property type="entry name" value="IRE1-RELATED"/>
    <property type="match status" value="1"/>
</dbReference>
<dbReference type="CDD" id="cd13982">
    <property type="entry name" value="STKc_IRE1"/>
    <property type="match status" value="1"/>
</dbReference>
<evidence type="ECO:0000256" key="8">
    <source>
        <dbReference type="ARBA" id="ARBA00022777"/>
    </source>
</evidence>
<evidence type="ECO:0000256" key="9">
    <source>
        <dbReference type="ARBA" id="ARBA00022840"/>
    </source>
</evidence>
<dbReference type="InterPro" id="IPR011047">
    <property type="entry name" value="Quinoprotein_ADH-like_sf"/>
</dbReference>
<keyword evidence="3" id="KW-0723">Serine/threonine-protein kinase</keyword>
<feature type="compositionally biased region" description="Polar residues" evidence="12">
    <location>
        <begin position="859"/>
        <end position="879"/>
    </location>
</feature>
<dbReference type="PROSITE" id="PS50011">
    <property type="entry name" value="PROTEIN_KINASE_DOM"/>
    <property type="match status" value="1"/>
</dbReference>
<evidence type="ECO:0000256" key="11">
    <source>
        <dbReference type="ARBA" id="ARBA00023136"/>
    </source>
</evidence>
<evidence type="ECO:0000256" key="2">
    <source>
        <dbReference type="ARBA" id="ARBA00012513"/>
    </source>
</evidence>
<evidence type="ECO:0000256" key="7">
    <source>
        <dbReference type="ARBA" id="ARBA00022741"/>
    </source>
</evidence>
<dbReference type="InterPro" id="IPR018391">
    <property type="entry name" value="PQQ_b-propeller_rpt"/>
</dbReference>
<dbReference type="InterPro" id="IPR045133">
    <property type="entry name" value="IRE1/2-like"/>
</dbReference>
<gene>
    <name evidence="17" type="ORF">NTJ_11222</name>
</gene>
<evidence type="ECO:0000256" key="3">
    <source>
        <dbReference type="ARBA" id="ARBA00022527"/>
    </source>
</evidence>
<keyword evidence="7" id="KW-0547">Nucleotide-binding</keyword>
<reference evidence="17 18" key="1">
    <citation type="submission" date="2023-09" db="EMBL/GenBank/DDBJ databases">
        <title>Nesidiocoris tenuis whole genome shotgun sequence.</title>
        <authorList>
            <person name="Shibata T."/>
            <person name="Shimoda M."/>
            <person name="Kobayashi T."/>
            <person name="Uehara T."/>
        </authorList>
    </citation>
    <scope>NUCLEOTIDE SEQUENCE [LARGE SCALE GENOMIC DNA]</scope>
    <source>
        <strain evidence="17 18">Japan</strain>
    </source>
</reference>
<dbReference type="Gene3D" id="1.10.510.10">
    <property type="entry name" value="Transferase(Phosphotransferase) domain 1"/>
    <property type="match status" value="1"/>
</dbReference>
<dbReference type="SMART" id="SM00580">
    <property type="entry name" value="PUG"/>
    <property type="match status" value="1"/>
</dbReference>
<evidence type="ECO:0000256" key="10">
    <source>
        <dbReference type="ARBA" id="ARBA00022989"/>
    </source>
</evidence>
<keyword evidence="4" id="KW-0808">Transferase</keyword>
<feature type="compositionally biased region" description="Basic and acidic residues" evidence="12">
    <location>
        <begin position="888"/>
        <end position="904"/>
    </location>
</feature>
<feature type="region of interest" description="Disordered" evidence="12">
    <location>
        <begin position="918"/>
        <end position="940"/>
    </location>
</feature>
<dbReference type="EC" id="2.7.11.1" evidence="2"/>
<dbReference type="PROSITE" id="PS51392">
    <property type="entry name" value="KEN"/>
    <property type="match status" value="1"/>
</dbReference>
<feature type="chain" id="PRO_5045434812" description="non-specific serine/threonine protein kinase" evidence="14">
    <location>
        <begin position="22"/>
        <end position="940"/>
    </location>
</feature>
<evidence type="ECO:0000256" key="4">
    <source>
        <dbReference type="ARBA" id="ARBA00022679"/>
    </source>
</evidence>
<keyword evidence="8 17" id="KW-0418">Kinase</keyword>
<evidence type="ECO:0000256" key="6">
    <source>
        <dbReference type="ARBA" id="ARBA00022729"/>
    </source>
</evidence>
<dbReference type="InterPro" id="IPR008271">
    <property type="entry name" value="Ser/Thr_kinase_AS"/>
</dbReference>
<dbReference type="PANTHER" id="PTHR13954:SF6">
    <property type="entry name" value="NON-SPECIFIC SERINE_THREONINE PROTEIN KINASE"/>
    <property type="match status" value="1"/>
</dbReference>
<keyword evidence="5 13" id="KW-0812">Transmembrane</keyword>
<keyword evidence="6 14" id="KW-0732">Signal</keyword>
<name>A0ABN7B5H7_9HEMI</name>
<evidence type="ECO:0000256" key="5">
    <source>
        <dbReference type="ARBA" id="ARBA00022692"/>
    </source>
</evidence>
<dbReference type="Pfam" id="PF06479">
    <property type="entry name" value="Ribonuc_2-5A"/>
    <property type="match status" value="1"/>
</dbReference>
<dbReference type="SMART" id="SM00564">
    <property type="entry name" value="PQQ"/>
    <property type="match status" value="4"/>
</dbReference>
<dbReference type="Proteomes" id="UP001307889">
    <property type="component" value="Chromosome 9"/>
</dbReference>
<accession>A0ABN7B5H7</accession>
<evidence type="ECO:0000256" key="12">
    <source>
        <dbReference type="SAM" id="MobiDB-lite"/>
    </source>
</evidence>
<proteinExistence type="predicted"/>
<dbReference type="PROSITE" id="PS00108">
    <property type="entry name" value="PROTEIN_KINASE_ST"/>
    <property type="match status" value="1"/>
</dbReference>